<protein>
    <recommendedName>
        <fullName evidence="1">STAS domain-containing protein</fullName>
    </recommendedName>
</protein>
<dbReference type="Gene3D" id="3.30.750.24">
    <property type="entry name" value="STAS domain"/>
    <property type="match status" value="1"/>
</dbReference>
<evidence type="ECO:0000313" key="2">
    <source>
        <dbReference type="EMBL" id="GGM26402.1"/>
    </source>
</evidence>
<dbReference type="PANTHER" id="PTHR33495:SF2">
    <property type="entry name" value="ANTI-SIGMA FACTOR ANTAGONIST TM_1081-RELATED"/>
    <property type="match status" value="1"/>
</dbReference>
<dbReference type="CDD" id="cd07043">
    <property type="entry name" value="STAS_anti-anti-sigma_factors"/>
    <property type="match status" value="1"/>
</dbReference>
<dbReference type="EMBL" id="BMPI01000012">
    <property type="protein sequence ID" value="GGM26402.1"/>
    <property type="molecule type" value="Genomic_DNA"/>
</dbReference>
<dbReference type="GO" id="GO:0043856">
    <property type="term" value="F:anti-sigma factor antagonist activity"/>
    <property type="evidence" value="ECO:0007669"/>
    <property type="project" value="TreeGrafter"/>
</dbReference>
<proteinExistence type="predicted"/>
<dbReference type="Pfam" id="PF13466">
    <property type="entry name" value="STAS_2"/>
    <property type="match status" value="1"/>
</dbReference>
<dbReference type="SUPFAM" id="SSF52091">
    <property type="entry name" value="SpoIIaa-like"/>
    <property type="match status" value="1"/>
</dbReference>
<evidence type="ECO:0000313" key="3">
    <source>
        <dbReference type="Proteomes" id="UP000642070"/>
    </source>
</evidence>
<dbReference type="InterPro" id="IPR002645">
    <property type="entry name" value="STAS_dom"/>
</dbReference>
<dbReference type="Proteomes" id="UP000642070">
    <property type="component" value="Unassembled WGS sequence"/>
</dbReference>
<dbReference type="InterPro" id="IPR058548">
    <property type="entry name" value="MlaB-like_STAS"/>
</dbReference>
<comment type="caution">
    <text evidence="2">The sequence shown here is derived from an EMBL/GenBank/DDBJ whole genome shotgun (WGS) entry which is preliminary data.</text>
</comment>
<gene>
    <name evidence="2" type="ORF">GCM10007977_029540</name>
</gene>
<reference evidence="2" key="2">
    <citation type="submission" date="2020-09" db="EMBL/GenBank/DDBJ databases">
        <authorList>
            <person name="Sun Q."/>
            <person name="Ohkuma M."/>
        </authorList>
    </citation>
    <scope>NUCLEOTIDE SEQUENCE</scope>
    <source>
        <strain evidence="2">JCM 19831</strain>
    </source>
</reference>
<name>A0A917WRZ1_9ACTN</name>
<reference evidence="2" key="1">
    <citation type="journal article" date="2014" name="Int. J. Syst. Evol. Microbiol.">
        <title>Complete genome sequence of Corynebacterium casei LMG S-19264T (=DSM 44701T), isolated from a smear-ripened cheese.</title>
        <authorList>
            <consortium name="US DOE Joint Genome Institute (JGI-PGF)"/>
            <person name="Walter F."/>
            <person name="Albersmeier A."/>
            <person name="Kalinowski J."/>
            <person name="Ruckert C."/>
        </authorList>
    </citation>
    <scope>NUCLEOTIDE SEQUENCE</scope>
    <source>
        <strain evidence="2">JCM 19831</strain>
    </source>
</reference>
<evidence type="ECO:0000259" key="1">
    <source>
        <dbReference type="PROSITE" id="PS50801"/>
    </source>
</evidence>
<organism evidence="2 3">
    <name type="scientific">Dactylosporangium sucinum</name>
    <dbReference type="NCBI Taxonomy" id="1424081"/>
    <lineage>
        <taxon>Bacteria</taxon>
        <taxon>Bacillati</taxon>
        <taxon>Actinomycetota</taxon>
        <taxon>Actinomycetes</taxon>
        <taxon>Micromonosporales</taxon>
        <taxon>Micromonosporaceae</taxon>
        <taxon>Dactylosporangium</taxon>
    </lineage>
</organism>
<keyword evidence="3" id="KW-1185">Reference proteome</keyword>
<dbReference type="PANTHER" id="PTHR33495">
    <property type="entry name" value="ANTI-SIGMA FACTOR ANTAGONIST TM_1081-RELATED-RELATED"/>
    <property type="match status" value="1"/>
</dbReference>
<dbReference type="RefSeq" id="WP_190250375.1">
    <property type="nucleotide sequence ID" value="NZ_BMPI01000012.1"/>
</dbReference>
<dbReference type="AlphaFoldDB" id="A0A917WRZ1"/>
<accession>A0A917WRZ1</accession>
<dbReference type="InterPro" id="IPR036513">
    <property type="entry name" value="STAS_dom_sf"/>
</dbReference>
<sequence>MTAERAPQEPATPTAASPAGHVEVLVTERLDVASVRRCQAMLAHALSRHPARLIVDLSRCSGIDATGIGVLLDAHRALWRQGSRLTLRAVPPEVWRMFVLARVDHVFDVVAQESAAAVPPQAG</sequence>
<dbReference type="PROSITE" id="PS50801">
    <property type="entry name" value="STAS"/>
    <property type="match status" value="1"/>
</dbReference>
<feature type="domain" description="STAS" evidence="1">
    <location>
        <begin position="11"/>
        <end position="98"/>
    </location>
</feature>